<comment type="caution">
    <text evidence="1">The sequence shown here is derived from an EMBL/GenBank/DDBJ whole genome shotgun (WGS) entry which is preliminary data.</text>
</comment>
<reference evidence="1 2" key="1">
    <citation type="submission" date="2015-03" db="EMBL/GenBank/DDBJ databases">
        <title>Caedibacter varicaedens, whole genome shotgun sequence.</title>
        <authorList>
            <person name="Suzuki H."/>
            <person name="Dapper A.L."/>
            <person name="Gibson A.K."/>
            <person name="Jackson C."/>
            <person name="Lee H."/>
            <person name="Pejaver V.R."/>
            <person name="Doak T."/>
            <person name="Lynch M."/>
        </authorList>
    </citation>
    <scope>NUCLEOTIDE SEQUENCE [LARGE SCALE GENOMIC DNA]</scope>
</reference>
<organism evidence="1 2">
    <name type="scientific">Caedimonas varicaedens</name>
    <dbReference type="NCBI Taxonomy" id="1629334"/>
    <lineage>
        <taxon>Bacteria</taxon>
        <taxon>Pseudomonadati</taxon>
        <taxon>Pseudomonadota</taxon>
        <taxon>Alphaproteobacteria</taxon>
        <taxon>Holosporales</taxon>
        <taxon>Caedimonadaceae</taxon>
        <taxon>Caedimonas</taxon>
    </lineage>
</organism>
<protein>
    <submittedName>
        <fullName evidence="1">Uncharacterized protein</fullName>
    </submittedName>
</protein>
<dbReference type="EMBL" id="BBVC01000022">
    <property type="protein sequence ID" value="GAO98025.1"/>
    <property type="molecule type" value="Genomic_DNA"/>
</dbReference>
<evidence type="ECO:0000313" key="1">
    <source>
        <dbReference type="EMBL" id="GAO98025.1"/>
    </source>
</evidence>
<sequence length="131" mass="15096">MDVKPDSAEHTIRKEIAKAIFKNEGETLLSYPYSSQTIRAVAKAVNLSEEDARASLRDLILDLWYDDLFKYFEGFLDGKHELWTGVESAEVDDVIPDSIFIPWLKENVQNCLTKFEKYYGKLNSQQIKSTL</sequence>
<name>A0A0K8MBX1_9PROT</name>
<dbReference type="STRING" id="1629334.Cva_00668"/>
<proteinExistence type="predicted"/>
<keyword evidence="2" id="KW-1185">Reference proteome</keyword>
<evidence type="ECO:0000313" key="2">
    <source>
        <dbReference type="Proteomes" id="UP000036771"/>
    </source>
</evidence>
<accession>A0A0K8MBX1</accession>
<dbReference type="AlphaFoldDB" id="A0A0K8MBX1"/>
<gene>
    <name evidence="1" type="ORF">Cva_00668</name>
</gene>
<dbReference type="Proteomes" id="UP000036771">
    <property type="component" value="Unassembled WGS sequence"/>
</dbReference>